<keyword evidence="3" id="KW-1185">Reference proteome</keyword>
<evidence type="ECO:0000313" key="3">
    <source>
        <dbReference type="Proteomes" id="UP001597178"/>
    </source>
</evidence>
<reference evidence="3" key="1">
    <citation type="journal article" date="2019" name="Int. J. Syst. Evol. Microbiol.">
        <title>The Global Catalogue of Microorganisms (GCM) 10K type strain sequencing project: providing services to taxonomists for standard genome sequencing and annotation.</title>
        <authorList>
            <consortium name="The Broad Institute Genomics Platform"/>
            <consortium name="The Broad Institute Genome Sequencing Center for Infectious Disease"/>
            <person name="Wu L."/>
            <person name="Ma J."/>
        </authorList>
    </citation>
    <scope>NUCLEOTIDE SEQUENCE [LARGE SCALE GENOMIC DNA]</scope>
    <source>
        <strain evidence="3">CCUG 54822</strain>
    </source>
</reference>
<dbReference type="Proteomes" id="UP001597178">
    <property type="component" value="Unassembled WGS sequence"/>
</dbReference>
<name>A0ABW4A083_9BACI</name>
<sequence length="135" mass="14928">MDWAGLGVIIIGLALLGLVFLLIKPLKSLTDILANLQQTTKALPVQVANVFEDTQSTLSSANGAIRQLNEQLSKLVPVFQIISHIGLALQNLFNAMTTINDEMKAKTDNPMMRRYRLEGLYGAMALGYTILQRRK</sequence>
<dbReference type="EMBL" id="JBHTNH010000059">
    <property type="protein sequence ID" value="MFD1363568.1"/>
    <property type="molecule type" value="Genomic_DNA"/>
</dbReference>
<keyword evidence="1" id="KW-1133">Transmembrane helix</keyword>
<evidence type="ECO:0000256" key="1">
    <source>
        <dbReference type="SAM" id="Phobius"/>
    </source>
</evidence>
<dbReference type="RefSeq" id="WP_382402811.1">
    <property type="nucleotide sequence ID" value="NZ_JBHTNH010000059.1"/>
</dbReference>
<proteinExistence type="predicted"/>
<keyword evidence="1" id="KW-0812">Transmembrane</keyword>
<accession>A0ABW4A083</accession>
<feature type="transmembrane region" description="Helical" evidence="1">
    <location>
        <begin position="6"/>
        <end position="23"/>
    </location>
</feature>
<organism evidence="2 3">
    <name type="scientific">Lentibacillus salinarum</name>
    <dbReference type="NCBI Taxonomy" id="446820"/>
    <lineage>
        <taxon>Bacteria</taxon>
        <taxon>Bacillati</taxon>
        <taxon>Bacillota</taxon>
        <taxon>Bacilli</taxon>
        <taxon>Bacillales</taxon>
        <taxon>Bacillaceae</taxon>
        <taxon>Lentibacillus</taxon>
    </lineage>
</organism>
<dbReference type="InterPro" id="IPR009293">
    <property type="entry name" value="UPF0478"/>
</dbReference>
<evidence type="ECO:0000313" key="2">
    <source>
        <dbReference type="EMBL" id="MFD1363568.1"/>
    </source>
</evidence>
<comment type="caution">
    <text evidence="2">The sequence shown here is derived from an EMBL/GenBank/DDBJ whole genome shotgun (WGS) entry which is preliminary data.</text>
</comment>
<keyword evidence="1" id="KW-0472">Membrane</keyword>
<gene>
    <name evidence="2" type="ORF">ACFQ4A_18340</name>
</gene>
<dbReference type="Pfam" id="PF06103">
    <property type="entry name" value="DUF948"/>
    <property type="match status" value="1"/>
</dbReference>
<protein>
    <submittedName>
        <fullName evidence="2">DUF948 domain-containing protein</fullName>
    </submittedName>
</protein>